<comment type="caution">
    <text evidence="2">The sequence shown here is derived from an EMBL/GenBank/DDBJ whole genome shotgun (WGS) entry which is preliminary data.</text>
</comment>
<dbReference type="EMBL" id="CAWUHD010000098">
    <property type="protein sequence ID" value="CAK7231066.1"/>
    <property type="molecule type" value="Genomic_DNA"/>
</dbReference>
<dbReference type="Proteomes" id="UP001642482">
    <property type="component" value="Unassembled WGS sequence"/>
</dbReference>
<reference evidence="2 3" key="1">
    <citation type="submission" date="2024-01" db="EMBL/GenBank/DDBJ databases">
        <authorList>
            <person name="Allen C."/>
            <person name="Tagirdzhanova G."/>
        </authorList>
    </citation>
    <scope>NUCLEOTIDE SEQUENCE [LARGE SCALE GENOMIC DNA]</scope>
</reference>
<accession>A0ABP0CIY6</accession>
<organism evidence="2 3">
    <name type="scientific">Sporothrix eucalyptigena</name>
    <dbReference type="NCBI Taxonomy" id="1812306"/>
    <lineage>
        <taxon>Eukaryota</taxon>
        <taxon>Fungi</taxon>
        <taxon>Dikarya</taxon>
        <taxon>Ascomycota</taxon>
        <taxon>Pezizomycotina</taxon>
        <taxon>Sordariomycetes</taxon>
        <taxon>Sordariomycetidae</taxon>
        <taxon>Ophiostomatales</taxon>
        <taxon>Ophiostomataceae</taxon>
        <taxon>Sporothrix</taxon>
    </lineage>
</organism>
<sequence length="436" mass="47339">MAYQQFPYMQAHPPRGYGAPGSTAYFMTQHLGGFYAPISNNPPFPQVHGPAPMLGSVAPTVGPVGSIGSGGQMFNSWPGHPDEQEKKETELKRSVRAERGDKPKKVKKGRPSTPWEKVVASIEAGGDHEDDGGSFDHCDCSGSEGEGSCDSCSSNDEDSDADTEVVIQPGGSASVVVLLNRKKQDCPPKRTCFVVSARRMRSVARGWPHLCRRGTDMYDTTVDDEAAVVGMYWFLQALHTQVADGGNVSGSGFAPATTPRASPTIPAELPARVLAYATLFAHQFGVLQDEPQAIADEQSSATAAAFSPLLGGGDRFRIRAETWLRSITNNPRHRRTLDISAIAPVDWPFVLYTARILGDRQLFATCLRTLLDRWYVNERGVFCDASGPARVDLLPEPMRETVLRDLASFKAAREQSVEAIITGAMNAFDYESSGRN</sequence>
<name>A0ABP0CIY6_9PEZI</name>
<evidence type="ECO:0000313" key="2">
    <source>
        <dbReference type="EMBL" id="CAK7231066.1"/>
    </source>
</evidence>
<evidence type="ECO:0000256" key="1">
    <source>
        <dbReference type="SAM" id="MobiDB-lite"/>
    </source>
</evidence>
<feature type="compositionally biased region" description="Basic and acidic residues" evidence="1">
    <location>
        <begin position="80"/>
        <end position="103"/>
    </location>
</feature>
<keyword evidence="3" id="KW-1185">Reference proteome</keyword>
<gene>
    <name evidence="2" type="ORF">SEUCBS140593_007801</name>
</gene>
<proteinExistence type="predicted"/>
<evidence type="ECO:0000313" key="3">
    <source>
        <dbReference type="Proteomes" id="UP001642482"/>
    </source>
</evidence>
<protein>
    <submittedName>
        <fullName evidence="2">Uncharacterized protein</fullName>
    </submittedName>
</protein>
<feature type="region of interest" description="Disordered" evidence="1">
    <location>
        <begin position="64"/>
        <end position="116"/>
    </location>
</feature>